<dbReference type="InterPro" id="IPR036390">
    <property type="entry name" value="WH_DNA-bd_sf"/>
</dbReference>
<protein>
    <submittedName>
        <fullName evidence="2">MarR family transcriptional regulator</fullName>
    </submittedName>
</protein>
<dbReference type="PANTHER" id="PTHR33164:SF99">
    <property type="entry name" value="MARR FAMILY REGULATORY PROTEIN"/>
    <property type="match status" value="1"/>
</dbReference>
<name>A0A0S2LWF3_9MICC</name>
<evidence type="ECO:0000259" key="1">
    <source>
        <dbReference type="PROSITE" id="PS50995"/>
    </source>
</evidence>
<reference evidence="2 3" key="2">
    <citation type="journal article" date="2016" name="J. Biotechnol.">
        <title>Complete genome sequence of Arthrobacter alpinus ERGS4:06, a yellow pigmented bacterium tolerant to cold and radiations isolated from Sikkim Himalaya.</title>
        <authorList>
            <person name="Kumar R."/>
            <person name="Singh D."/>
            <person name="Swarnkar M.K."/>
            <person name="Singh A.K."/>
            <person name="Kumar S."/>
        </authorList>
    </citation>
    <scope>NUCLEOTIDE SEQUENCE [LARGE SCALE GENOMIC DNA]</scope>
    <source>
        <strain evidence="2 3">ERGS4:06</strain>
    </source>
</reference>
<dbReference type="SMART" id="SM00347">
    <property type="entry name" value="HTH_MARR"/>
    <property type="match status" value="1"/>
</dbReference>
<dbReference type="PANTHER" id="PTHR33164">
    <property type="entry name" value="TRANSCRIPTIONAL REGULATOR, MARR FAMILY"/>
    <property type="match status" value="1"/>
</dbReference>
<dbReference type="RefSeq" id="WP_062285960.1">
    <property type="nucleotide sequence ID" value="NZ_CP013200.1"/>
</dbReference>
<dbReference type="InterPro" id="IPR000835">
    <property type="entry name" value="HTH_MarR-typ"/>
</dbReference>
<dbReference type="EMBL" id="CP013200">
    <property type="protein sequence ID" value="ALO65483.1"/>
    <property type="molecule type" value="Genomic_DNA"/>
</dbReference>
<dbReference type="Pfam" id="PF12802">
    <property type="entry name" value="MarR_2"/>
    <property type="match status" value="1"/>
</dbReference>
<dbReference type="InterPro" id="IPR039422">
    <property type="entry name" value="MarR/SlyA-like"/>
</dbReference>
<feature type="domain" description="HTH marR-type" evidence="1">
    <location>
        <begin position="13"/>
        <end position="149"/>
    </location>
</feature>
<dbReference type="GO" id="GO:0003700">
    <property type="term" value="F:DNA-binding transcription factor activity"/>
    <property type="evidence" value="ECO:0007669"/>
    <property type="project" value="InterPro"/>
</dbReference>
<sequence>MTDLEPRWLNDEERAAWLALLAITTLLPGSLEAPLQQAAKLSLFEYNVLAMLSEAEGGILPMSELAARTSASLSRLSHVAKKLQARGLVERSVHADDARVTQTAITEVGMKLIRGLAPEHVESVRGLIFDQLDHTDVTDLARVGRKLVQGLDERHWTLRPPAQP</sequence>
<accession>A0A0S2LWF3</accession>
<evidence type="ECO:0000313" key="2">
    <source>
        <dbReference type="EMBL" id="ALO65483.1"/>
    </source>
</evidence>
<gene>
    <name evidence="2" type="ORF">AS189_01960</name>
</gene>
<reference evidence="3" key="1">
    <citation type="submission" date="2015-11" db="EMBL/GenBank/DDBJ databases">
        <authorList>
            <person name="Kumar R."/>
            <person name="Singh D."/>
            <person name="Swarnkar M.K."/>
            <person name="Singh A.K."/>
            <person name="Kumar S."/>
        </authorList>
    </citation>
    <scope>NUCLEOTIDE SEQUENCE [LARGE SCALE GENOMIC DNA]</scope>
    <source>
        <strain evidence="3">ERGS4:06</strain>
    </source>
</reference>
<dbReference type="AlphaFoldDB" id="A0A0S2LWF3"/>
<dbReference type="GO" id="GO:0006950">
    <property type="term" value="P:response to stress"/>
    <property type="evidence" value="ECO:0007669"/>
    <property type="project" value="TreeGrafter"/>
</dbReference>
<proteinExistence type="predicted"/>
<dbReference type="SUPFAM" id="SSF46785">
    <property type="entry name" value="Winged helix' DNA-binding domain"/>
    <property type="match status" value="1"/>
</dbReference>
<dbReference type="OrthoDB" id="8635520at2"/>
<dbReference type="PROSITE" id="PS50995">
    <property type="entry name" value="HTH_MARR_2"/>
    <property type="match status" value="1"/>
</dbReference>
<evidence type="ECO:0000313" key="3">
    <source>
        <dbReference type="Proteomes" id="UP000059574"/>
    </source>
</evidence>
<dbReference type="InterPro" id="IPR036388">
    <property type="entry name" value="WH-like_DNA-bd_sf"/>
</dbReference>
<dbReference type="Gene3D" id="1.10.10.10">
    <property type="entry name" value="Winged helix-like DNA-binding domain superfamily/Winged helix DNA-binding domain"/>
    <property type="match status" value="1"/>
</dbReference>
<dbReference type="Proteomes" id="UP000059574">
    <property type="component" value="Chromosome"/>
</dbReference>
<organism evidence="2 3">
    <name type="scientific">Arthrobacter alpinus</name>
    <dbReference type="NCBI Taxonomy" id="656366"/>
    <lineage>
        <taxon>Bacteria</taxon>
        <taxon>Bacillati</taxon>
        <taxon>Actinomycetota</taxon>
        <taxon>Actinomycetes</taxon>
        <taxon>Micrococcales</taxon>
        <taxon>Micrococcaceae</taxon>
        <taxon>Arthrobacter</taxon>
    </lineage>
</organism>